<evidence type="ECO:0000256" key="12">
    <source>
        <dbReference type="ARBA" id="ARBA00023012"/>
    </source>
</evidence>
<evidence type="ECO:0000259" key="15">
    <source>
        <dbReference type="PROSITE" id="PS50109"/>
    </source>
</evidence>
<dbReference type="InterPro" id="IPR005467">
    <property type="entry name" value="His_kinase_dom"/>
</dbReference>
<dbReference type="Gene3D" id="1.10.287.130">
    <property type="match status" value="1"/>
</dbReference>
<dbReference type="InterPro" id="IPR003594">
    <property type="entry name" value="HATPase_dom"/>
</dbReference>
<dbReference type="OrthoDB" id="9813151at2"/>
<geneLocation type="plasmid" evidence="17 18">
    <name>unnamed1</name>
</geneLocation>
<dbReference type="PANTHER" id="PTHR45528">
    <property type="entry name" value="SENSOR HISTIDINE KINASE CPXA"/>
    <property type="match status" value="1"/>
</dbReference>
<dbReference type="Pfam" id="PF00512">
    <property type="entry name" value="HisKA"/>
    <property type="match status" value="1"/>
</dbReference>
<dbReference type="InterPro" id="IPR003661">
    <property type="entry name" value="HisK_dim/P_dom"/>
</dbReference>
<gene>
    <name evidence="17" type="ORF">AR543_p0197</name>
</gene>
<evidence type="ECO:0000256" key="14">
    <source>
        <dbReference type="SAM" id="Phobius"/>
    </source>
</evidence>
<evidence type="ECO:0000313" key="18">
    <source>
        <dbReference type="Proteomes" id="UP000078148"/>
    </source>
</evidence>
<dbReference type="SUPFAM" id="SSF47384">
    <property type="entry name" value="Homodimeric domain of signal transducing histidine kinase"/>
    <property type="match status" value="1"/>
</dbReference>
<comment type="subcellular location">
    <subcellularLocation>
        <location evidence="2">Cell membrane</location>
        <topology evidence="2">Multi-pass membrane protein</topology>
    </subcellularLocation>
</comment>
<keyword evidence="4" id="KW-1003">Cell membrane</keyword>
<feature type="transmembrane region" description="Helical" evidence="14">
    <location>
        <begin position="66"/>
        <end position="84"/>
    </location>
</feature>
<evidence type="ECO:0000256" key="6">
    <source>
        <dbReference type="ARBA" id="ARBA00022679"/>
    </source>
</evidence>
<dbReference type="GO" id="GO:0005886">
    <property type="term" value="C:plasma membrane"/>
    <property type="evidence" value="ECO:0007669"/>
    <property type="project" value="UniProtKB-SubCell"/>
</dbReference>
<dbReference type="FunFam" id="3.30.565.10:FF:000006">
    <property type="entry name" value="Sensor histidine kinase WalK"/>
    <property type="match status" value="1"/>
</dbReference>
<evidence type="ECO:0000259" key="16">
    <source>
        <dbReference type="PROSITE" id="PS50885"/>
    </source>
</evidence>
<evidence type="ECO:0000256" key="5">
    <source>
        <dbReference type="ARBA" id="ARBA00022553"/>
    </source>
</evidence>
<keyword evidence="8" id="KW-0547">Nucleotide-binding</keyword>
<dbReference type="Pfam" id="PF02518">
    <property type="entry name" value="HATPase_c"/>
    <property type="match status" value="1"/>
</dbReference>
<dbReference type="PROSITE" id="PS50109">
    <property type="entry name" value="HIS_KIN"/>
    <property type="match status" value="1"/>
</dbReference>
<evidence type="ECO:0000256" key="4">
    <source>
        <dbReference type="ARBA" id="ARBA00022475"/>
    </source>
</evidence>
<proteinExistence type="predicted"/>
<dbReference type="Proteomes" id="UP000078148">
    <property type="component" value="Plasmid unnamed1"/>
</dbReference>
<keyword evidence="11 14" id="KW-1133">Transmembrane helix</keyword>
<feature type="domain" description="Histidine kinase" evidence="15">
    <location>
        <begin position="145"/>
        <end position="357"/>
    </location>
</feature>
<dbReference type="EMBL" id="CP021170">
    <property type="protein sequence ID" value="ARR10805.1"/>
    <property type="molecule type" value="Genomic_DNA"/>
</dbReference>
<dbReference type="RefSeq" id="WP_087071493.1">
    <property type="nucleotide sequence ID" value="NZ_CP021170.1"/>
</dbReference>
<evidence type="ECO:0000256" key="7">
    <source>
        <dbReference type="ARBA" id="ARBA00022692"/>
    </source>
</evidence>
<evidence type="ECO:0000256" key="8">
    <source>
        <dbReference type="ARBA" id="ARBA00022741"/>
    </source>
</evidence>
<evidence type="ECO:0000256" key="13">
    <source>
        <dbReference type="ARBA" id="ARBA00023136"/>
    </source>
</evidence>
<evidence type="ECO:0000256" key="10">
    <source>
        <dbReference type="ARBA" id="ARBA00022840"/>
    </source>
</evidence>
<evidence type="ECO:0000256" key="2">
    <source>
        <dbReference type="ARBA" id="ARBA00004651"/>
    </source>
</evidence>
<dbReference type="InterPro" id="IPR036097">
    <property type="entry name" value="HisK_dim/P_sf"/>
</dbReference>
<dbReference type="Gene3D" id="3.30.565.10">
    <property type="entry name" value="Histidine kinase-like ATPase, C-terminal domain"/>
    <property type="match status" value="1"/>
</dbReference>
<dbReference type="Pfam" id="PF00672">
    <property type="entry name" value="HAMP"/>
    <property type="match status" value="1"/>
</dbReference>
<dbReference type="CDD" id="cd00075">
    <property type="entry name" value="HATPase"/>
    <property type="match status" value="1"/>
</dbReference>
<evidence type="ECO:0000256" key="3">
    <source>
        <dbReference type="ARBA" id="ARBA00012438"/>
    </source>
</evidence>
<dbReference type="SMART" id="SM00387">
    <property type="entry name" value="HATPase_c"/>
    <property type="match status" value="1"/>
</dbReference>
<dbReference type="SUPFAM" id="SSF55874">
    <property type="entry name" value="ATPase domain of HSP90 chaperone/DNA topoisomerase II/histidine kinase"/>
    <property type="match status" value="1"/>
</dbReference>
<dbReference type="SUPFAM" id="SSF158472">
    <property type="entry name" value="HAMP domain-like"/>
    <property type="match status" value="1"/>
</dbReference>
<evidence type="ECO:0000256" key="1">
    <source>
        <dbReference type="ARBA" id="ARBA00000085"/>
    </source>
</evidence>
<evidence type="ECO:0000313" key="17">
    <source>
        <dbReference type="EMBL" id="ARR10805.1"/>
    </source>
</evidence>
<comment type="catalytic activity">
    <reaction evidence="1">
        <text>ATP + protein L-histidine = ADP + protein N-phospho-L-histidine.</text>
        <dbReference type="EC" id="2.7.13.3"/>
    </reaction>
</comment>
<dbReference type="PROSITE" id="PS50885">
    <property type="entry name" value="HAMP"/>
    <property type="match status" value="1"/>
</dbReference>
<dbReference type="InterPro" id="IPR003660">
    <property type="entry name" value="HAMP_dom"/>
</dbReference>
<dbReference type="EC" id="2.7.13.3" evidence="3"/>
<dbReference type="InterPro" id="IPR036890">
    <property type="entry name" value="HATPase_C_sf"/>
</dbReference>
<keyword evidence="10" id="KW-0067">ATP-binding</keyword>
<evidence type="ECO:0000256" key="11">
    <source>
        <dbReference type="ARBA" id="ARBA00022989"/>
    </source>
</evidence>
<dbReference type="GO" id="GO:0000155">
    <property type="term" value="F:phosphorelay sensor kinase activity"/>
    <property type="evidence" value="ECO:0007669"/>
    <property type="project" value="InterPro"/>
</dbReference>
<dbReference type="AlphaFoldDB" id="A0A1X9T4A2"/>
<accession>A0A1X9T4A2</accession>
<keyword evidence="13 14" id="KW-0472">Membrane</keyword>
<dbReference type="PANTHER" id="PTHR45528:SF1">
    <property type="entry name" value="SENSOR HISTIDINE KINASE CPXA"/>
    <property type="match status" value="1"/>
</dbReference>
<evidence type="ECO:0000256" key="9">
    <source>
        <dbReference type="ARBA" id="ARBA00022777"/>
    </source>
</evidence>
<feature type="transmembrane region" description="Helical" evidence="14">
    <location>
        <begin position="9"/>
        <end position="32"/>
    </location>
</feature>
<dbReference type="KEGG" id="pbv:AR543_p0197"/>
<dbReference type="SMART" id="SM00388">
    <property type="entry name" value="HisKA"/>
    <property type="match status" value="1"/>
</dbReference>
<dbReference type="InterPro" id="IPR050398">
    <property type="entry name" value="HssS/ArlS-like"/>
</dbReference>
<sequence length="357" mass="40694">MKKTLYTKLVFLFVFMGILLLTLTMLTLLISIHYHMSLYVQQAGTIPSNIIKLNHHLEEALLQTTLWTFIISVFLAIFLGLRIAKQISRPLIQMKESAELMRRGSWDIRIQTNTDDELNDLASSLNHLAAQLQIQEGLRSTLSEDIAHELRTPLTTLKSHMQAFQDGIWEPTPKRIYSCYEEVERLIKLVADLEKLNEMDSPEFSLNLKKEKLNEVIVKSMEVMGAAFVEKQVNLKFKAAEQIVVNVDRDRMLQVMINVLSNALHYTPTGGSVCIEVFREKENVRIQVQDSGIGISEQDLLYIFERFYRGDQSRNRKTGGSGIGLAICRKLVVAHNGEIWATSKQGAEIYIRLPVSS</sequence>
<keyword evidence="9 17" id="KW-0418">Kinase</keyword>
<organism evidence="17 18">
    <name type="scientific">Paenibacillus bovis</name>
    <dbReference type="NCBI Taxonomy" id="1616788"/>
    <lineage>
        <taxon>Bacteria</taxon>
        <taxon>Bacillati</taxon>
        <taxon>Bacillota</taxon>
        <taxon>Bacilli</taxon>
        <taxon>Bacillales</taxon>
        <taxon>Paenibacillaceae</taxon>
        <taxon>Paenibacillus</taxon>
    </lineage>
</organism>
<dbReference type="InterPro" id="IPR004358">
    <property type="entry name" value="Sig_transdc_His_kin-like_C"/>
</dbReference>
<protein>
    <recommendedName>
        <fullName evidence="3">histidine kinase</fullName>
        <ecNumber evidence="3">2.7.13.3</ecNumber>
    </recommendedName>
</protein>
<keyword evidence="12" id="KW-0902">Two-component regulatory system</keyword>
<dbReference type="PRINTS" id="PR00344">
    <property type="entry name" value="BCTRLSENSOR"/>
</dbReference>
<dbReference type="Gene3D" id="6.10.340.10">
    <property type="match status" value="1"/>
</dbReference>
<keyword evidence="5" id="KW-0597">Phosphoprotein</keyword>
<dbReference type="SMART" id="SM00304">
    <property type="entry name" value="HAMP"/>
    <property type="match status" value="1"/>
</dbReference>
<dbReference type="CDD" id="cd00082">
    <property type="entry name" value="HisKA"/>
    <property type="match status" value="1"/>
</dbReference>
<dbReference type="CDD" id="cd06225">
    <property type="entry name" value="HAMP"/>
    <property type="match status" value="1"/>
</dbReference>
<keyword evidence="17" id="KW-0614">Plasmid</keyword>
<keyword evidence="18" id="KW-1185">Reference proteome</keyword>
<name>A0A1X9T4A2_9BACL</name>
<keyword evidence="6" id="KW-0808">Transferase</keyword>
<dbReference type="GO" id="GO:0005524">
    <property type="term" value="F:ATP binding"/>
    <property type="evidence" value="ECO:0007669"/>
    <property type="project" value="UniProtKB-KW"/>
</dbReference>
<keyword evidence="7 14" id="KW-0812">Transmembrane</keyword>
<reference evidence="17 18" key="1">
    <citation type="journal article" date="2016" name="Int. J. Syst. Evol. Microbiol.">
        <title>Paenibacillus damxungensis sp. nov., isolated from raw yak (Bos grunniens) milk.</title>
        <authorList>
            <person name="Wu Z."/>
            <person name="Gao C."/>
            <person name="Han J."/>
            <person name="Liu Z."/>
        </authorList>
    </citation>
    <scope>NUCLEOTIDE SEQUENCE [LARGE SCALE GENOMIC DNA]</scope>
    <source>
        <strain evidence="17 18">BD3526</strain>
        <plasmid evidence="17 18">unnamed1</plasmid>
    </source>
</reference>
<feature type="domain" description="HAMP" evidence="16">
    <location>
        <begin position="85"/>
        <end position="137"/>
    </location>
</feature>